<name>A0A7W3MVY0_9ACTN</name>
<feature type="transmembrane region" description="Helical" evidence="7">
    <location>
        <begin position="360"/>
        <end position="381"/>
    </location>
</feature>
<evidence type="ECO:0000313" key="10">
    <source>
        <dbReference type="Proteomes" id="UP000539313"/>
    </source>
</evidence>
<dbReference type="CDD" id="cd17321">
    <property type="entry name" value="MFS_MMR_MDR_like"/>
    <property type="match status" value="1"/>
</dbReference>
<keyword evidence="4 7" id="KW-0812">Transmembrane</keyword>
<comment type="subcellular location">
    <subcellularLocation>
        <location evidence="1">Cell membrane</location>
        <topology evidence="1">Multi-pass membrane protein</topology>
    </subcellularLocation>
</comment>
<keyword evidence="3" id="KW-1003">Cell membrane</keyword>
<accession>A0A7W3MVY0</accession>
<dbReference type="EMBL" id="JACJII010000001">
    <property type="protein sequence ID" value="MBA9002886.1"/>
    <property type="molecule type" value="Genomic_DNA"/>
</dbReference>
<keyword evidence="10" id="KW-1185">Reference proteome</keyword>
<feature type="transmembrane region" description="Helical" evidence="7">
    <location>
        <begin position="83"/>
        <end position="102"/>
    </location>
</feature>
<dbReference type="InterPro" id="IPR020846">
    <property type="entry name" value="MFS_dom"/>
</dbReference>
<feature type="transmembrane region" description="Helical" evidence="7">
    <location>
        <begin position="108"/>
        <end position="129"/>
    </location>
</feature>
<dbReference type="InterPro" id="IPR011701">
    <property type="entry name" value="MFS"/>
</dbReference>
<proteinExistence type="predicted"/>
<organism evidence="9 10">
    <name type="scientific">Thermomonospora cellulosilytica</name>
    <dbReference type="NCBI Taxonomy" id="1411118"/>
    <lineage>
        <taxon>Bacteria</taxon>
        <taxon>Bacillati</taxon>
        <taxon>Actinomycetota</taxon>
        <taxon>Actinomycetes</taxon>
        <taxon>Streptosporangiales</taxon>
        <taxon>Thermomonosporaceae</taxon>
        <taxon>Thermomonospora</taxon>
    </lineage>
</organism>
<feature type="transmembrane region" description="Helical" evidence="7">
    <location>
        <begin position="141"/>
        <end position="162"/>
    </location>
</feature>
<evidence type="ECO:0000256" key="5">
    <source>
        <dbReference type="ARBA" id="ARBA00022989"/>
    </source>
</evidence>
<dbReference type="SUPFAM" id="SSF103473">
    <property type="entry name" value="MFS general substrate transporter"/>
    <property type="match status" value="1"/>
</dbReference>
<feature type="transmembrane region" description="Helical" evidence="7">
    <location>
        <begin position="18"/>
        <end position="39"/>
    </location>
</feature>
<keyword evidence="5 7" id="KW-1133">Transmembrane helix</keyword>
<dbReference type="PROSITE" id="PS50850">
    <property type="entry name" value="MFS"/>
    <property type="match status" value="1"/>
</dbReference>
<dbReference type="RefSeq" id="WP_182704801.1">
    <property type="nucleotide sequence ID" value="NZ_JACJII010000001.1"/>
</dbReference>
<dbReference type="PANTHER" id="PTHR42718">
    <property type="entry name" value="MAJOR FACILITATOR SUPERFAMILY MULTIDRUG TRANSPORTER MFSC"/>
    <property type="match status" value="1"/>
</dbReference>
<keyword evidence="6 7" id="KW-0472">Membrane</keyword>
<dbReference type="Gene3D" id="1.20.1720.10">
    <property type="entry name" value="Multidrug resistance protein D"/>
    <property type="match status" value="1"/>
</dbReference>
<dbReference type="PANTHER" id="PTHR42718:SF47">
    <property type="entry name" value="METHYL VIOLOGEN RESISTANCE PROTEIN SMVA"/>
    <property type="match status" value="1"/>
</dbReference>
<comment type="caution">
    <text evidence="9">The sequence shown here is derived from an EMBL/GenBank/DDBJ whole genome shotgun (WGS) entry which is preliminary data.</text>
</comment>
<gene>
    <name evidence="9" type="ORF">HNR21_001768</name>
</gene>
<feature type="domain" description="Major facilitator superfamily (MFS) profile" evidence="8">
    <location>
        <begin position="17"/>
        <end position="502"/>
    </location>
</feature>
<feature type="transmembrane region" description="Helical" evidence="7">
    <location>
        <begin position="336"/>
        <end position="354"/>
    </location>
</feature>
<feature type="transmembrane region" description="Helical" evidence="7">
    <location>
        <begin position="478"/>
        <end position="498"/>
    </location>
</feature>
<evidence type="ECO:0000256" key="2">
    <source>
        <dbReference type="ARBA" id="ARBA00022448"/>
    </source>
</evidence>
<evidence type="ECO:0000256" key="7">
    <source>
        <dbReference type="SAM" id="Phobius"/>
    </source>
</evidence>
<evidence type="ECO:0000259" key="8">
    <source>
        <dbReference type="PROSITE" id="PS50850"/>
    </source>
</evidence>
<dbReference type="Gene3D" id="1.20.1250.20">
    <property type="entry name" value="MFS general substrate transporter like domains"/>
    <property type="match status" value="1"/>
</dbReference>
<evidence type="ECO:0000256" key="6">
    <source>
        <dbReference type="ARBA" id="ARBA00023136"/>
    </source>
</evidence>
<feature type="transmembrane region" description="Helical" evidence="7">
    <location>
        <begin position="59"/>
        <end position="76"/>
    </location>
</feature>
<feature type="transmembrane region" description="Helical" evidence="7">
    <location>
        <begin position="203"/>
        <end position="222"/>
    </location>
</feature>
<dbReference type="GO" id="GO:0005886">
    <property type="term" value="C:plasma membrane"/>
    <property type="evidence" value="ECO:0007669"/>
    <property type="project" value="UniProtKB-SubCell"/>
</dbReference>
<dbReference type="InterPro" id="IPR036259">
    <property type="entry name" value="MFS_trans_sf"/>
</dbReference>
<feature type="transmembrane region" description="Helical" evidence="7">
    <location>
        <begin position="270"/>
        <end position="295"/>
    </location>
</feature>
<protein>
    <submittedName>
        <fullName evidence="9">DHA2 family multidrug resistance protein-like MFS transporter</fullName>
    </submittedName>
</protein>
<feature type="transmembrane region" description="Helical" evidence="7">
    <location>
        <begin position="228"/>
        <end position="249"/>
    </location>
</feature>
<dbReference type="Pfam" id="PF07690">
    <property type="entry name" value="MFS_1"/>
    <property type="match status" value="1"/>
</dbReference>
<keyword evidence="2" id="KW-0813">Transport</keyword>
<evidence type="ECO:0000256" key="1">
    <source>
        <dbReference type="ARBA" id="ARBA00004651"/>
    </source>
</evidence>
<dbReference type="Proteomes" id="UP000539313">
    <property type="component" value="Unassembled WGS sequence"/>
</dbReference>
<evidence type="ECO:0000256" key="4">
    <source>
        <dbReference type="ARBA" id="ARBA00022692"/>
    </source>
</evidence>
<evidence type="ECO:0000256" key="3">
    <source>
        <dbReference type="ARBA" id="ARBA00022475"/>
    </source>
</evidence>
<dbReference type="GO" id="GO:0022857">
    <property type="term" value="F:transmembrane transporter activity"/>
    <property type="evidence" value="ECO:0007669"/>
    <property type="project" value="InterPro"/>
</dbReference>
<reference evidence="9 10" key="1">
    <citation type="submission" date="2020-08" db="EMBL/GenBank/DDBJ databases">
        <title>Sequencing the genomes of 1000 actinobacteria strains.</title>
        <authorList>
            <person name="Klenk H.-P."/>
        </authorList>
    </citation>
    <scope>NUCLEOTIDE SEQUENCE [LARGE SCALE GENOMIC DNA]</scope>
    <source>
        <strain evidence="9 10">DSM 45823</strain>
    </source>
</reference>
<evidence type="ECO:0000313" key="9">
    <source>
        <dbReference type="EMBL" id="MBA9002886.1"/>
    </source>
</evidence>
<feature type="transmembrane region" description="Helical" evidence="7">
    <location>
        <begin position="168"/>
        <end position="191"/>
    </location>
</feature>
<dbReference type="AlphaFoldDB" id="A0A7W3MVY0"/>
<sequence length="511" mass="51784">MTTTVEGPVGTGRKWGTLVIACLAVLVLNIDLTVLHLALPGLQRDLAPSATELLWIADAYGFALAGLLITMGCLGDRIGRRRLLLIGTFAFGAMSAVTAYAGSPQALIAARALLGAAGATIMPSTLSLIRNAFTDPRERTMAVGVWGGVGAIAVGLGPLVGGVLLDRFWWGSVFLINVPIMTLLLVAGRFVLVESRNPRPGRLDAAGVLLSMAGVVGVVYAIKEAAHGRWQADPAVAAVIGLGCLAAFVRRQTRLADPLIDVRLFRRIAFSGSVVVGMFAMFALVASSLIFAQYFQSVLEWSPLRAGLAGLPGALAAMAGGALAAPLITVLGRARVIAAGLGVAAAGFALYLNAGTAADYPALLLAMVPAGLGMGMALTVTSDTILASVPKERAGAASAISETATELGGALGMAVLGSVLTAAYRGDLALPASLPPAAAEAARDSLGGALAAASALPPSLAGPVVEAARQAYVHGMHVALLCGAALAAVVAVTALRALRDVPAVIEDREDA</sequence>
<dbReference type="PRINTS" id="PR01036">
    <property type="entry name" value="TCRTETB"/>
</dbReference>
<feature type="transmembrane region" description="Helical" evidence="7">
    <location>
        <begin position="307"/>
        <end position="329"/>
    </location>
</feature>